<dbReference type="InterPro" id="IPR039528">
    <property type="entry name" value="DPM1-like"/>
</dbReference>
<comment type="caution">
    <text evidence="17">The sequence shown here is derived from an EMBL/GenBank/DDBJ whole genome shotgun (WGS) entry which is preliminary data.</text>
</comment>
<dbReference type="InterPro" id="IPR001173">
    <property type="entry name" value="Glyco_trans_2-like"/>
</dbReference>
<comment type="cofactor">
    <cofactor evidence="3">
        <name>Mg(2+)</name>
        <dbReference type="ChEBI" id="CHEBI:18420"/>
    </cofactor>
</comment>
<evidence type="ECO:0000256" key="15">
    <source>
        <dbReference type="SAM" id="Phobius"/>
    </source>
</evidence>
<keyword evidence="11" id="KW-0256">Endoplasmic reticulum</keyword>
<evidence type="ECO:0000256" key="12">
    <source>
        <dbReference type="ARBA" id="ARBA00022842"/>
    </source>
</evidence>
<keyword evidence="15" id="KW-0472">Membrane</keyword>
<feature type="region of interest" description="Disordered" evidence="14">
    <location>
        <begin position="224"/>
        <end position="248"/>
    </location>
</feature>
<feature type="transmembrane region" description="Helical" evidence="15">
    <location>
        <begin position="355"/>
        <end position="376"/>
    </location>
</feature>
<name>A0A8H3IYR8_9LECA</name>
<comment type="cofactor">
    <cofactor evidence="1">
        <name>Ca(2+)</name>
        <dbReference type="ChEBI" id="CHEBI:29108"/>
    </cofactor>
</comment>
<evidence type="ECO:0000256" key="10">
    <source>
        <dbReference type="ARBA" id="ARBA00022723"/>
    </source>
</evidence>
<dbReference type="GO" id="GO:0004582">
    <property type="term" value="F:dolichyl-phosphate beta-D-mannosyltransferase activity"/>
    <property type="evidence" value="ECO:0007669"/>
    <property type="project" value="UniProtKB-EC"/>
</dbReference>
<feature type="transmembrane region" description="Helical" evidence="15">
    <location>
        <begin position="127"/>
        <end position="148"/>
    </location>
</feature>
<evidence type="ECO:0000313" key="17">
    <source>
        <dbReference type="EMBL" id="CAF9934745.1"/>
    </source>
</evidence>
<protein>
    <recommendedName>
        <fullName evidence="7">dolichyl-phosphate beta-D-mannosyltransferase</fullName>
        <ecNumber evidence="7">2.4.1.83</ecNumber>
    </recommendedName>
</protein>
<evidence type="ECO:0000256" key="11">
    <source>
        <dbReference type="ARBA" id="ARBA00022824"/>
    </source>
</evidence>
<dbReference type="EC" id="2.4.1.83" evidence="7"/>
<comment type="pathway">
    <text evidence="5">Protein modification; protein glycosylation.</text>
</comment>
<dbReference type="GO" id="GO:0006066">
    <property type="term" value="P:alcohol metabolic process"/>
    <property type="evidence" value="ECO:0007669"/>
    <property type="project" value="UniProtKB-ARBA"/>
</dbReference>
<evidence type="ECO:0000259" key="16">
    <source>
        <dbReference type="Pfam" id="PF00535"/>
    </source>
</evidence>
<dbReference type="AlphaFoldDB" id="A0A8H3IYR8"/>
<evidence type="ECO:0000256" key="1">
    <source>
        <dbReference type="ARBA" id="ARBA00001913"/>
    </source>
</evidence>
<dbReference type="GO" id="GO:0006720">
    <property type="term" value="P:isoprenoid metabolic process"/>
    <property type="evidence" value="ECO:0007669"/>
    <property type="project" value="UniProtKB-ARBA"/>
</dbReference>
<dbReference type="EMBL" id="CAJPDT010000078">
    <property type="protein sequence ID" value="CAF9934745.1"/>
    <property type="molecule type" value="Genomic_DNA"/>
</dbReference>
<feature type="domain" description="Glycosyltransferase 2-like" evidence="16">
    <location>
        <begin position="443"/>
        <end position="584"/>
    </location>
</feature>
<dbReference type="GO" id="GO:0006506">
    <property type="term" value="P:GPI anchor biosynthetic process"/>
    <property type="evidence" value="ECO:0007669"/>
    <property type="project" value="TreeGrafter"/>
</dbReference>
<sequence>MPRNTGFHSQRHTPFRSQASLELQHDLITGPFSFLNPTRATFRHAASSKKGSKDLDHQVEAEIPERKDEQLASNINFEWRSRDNRKGRHTLVVDPSSDPSAPFLTPKSTSGLREVGRGIMRMMTQYPFWDVSWLVATIFTLGSVVWVINAFFSYLPLAQPSTSFKNEVLVGGGISAFVGATIFEIGSILLMLEAINENQTGCFGWALERAFSGNGGGNGKLRIRPDKDKCSHHHKNKGNLVGKGSAKESPLESPLEALSDFLGSFHGDVEKSVDLDSPGRSWVWFPSTQDLKTHYLRELGFLASLAQLCGATIFWVSPLPCIFEMKCHVYADQISGFTALPGINNKMSQGLLDGIYWVPQIVGGSGFIISGTFYMLETQVKWYKPAYEVLGWHIGLWNLIGALGFTLCGALGPAYGNSGAQYEASLATFWGSWAFLIGSLIQCKLDWEIIIVDDGSPDGTLQVAQQLQNLYGSRIVLKPRAGKLGLGTAYVHGLKYATGTFVIIMDADFSHHPKFIAPMIQKQKTGDYDIVTGTRYSGDGGVYGWDLKRKLVSRGANLFADTVLRPGVSDLTGSFRLYKRAVLESAIAQTESKGYTFQMELMVRAKGMGYRVAEVPISFVDRVYGESKLGGDEIVEYAKGVLNLWLKV</sequence>
<dbReference type="GO" id="GO:0046872">
    <property type="term" value="F:metal ion binding"/>
    <property type="evidence" value="ECO:0007669"/>
    <property type="project" value="UniProtKB-KW"/>
</dbReference>
<dbReference type="GO" id="GO:0005789">
    <property type="term" value="C:endoplasmic reticulum membrane"/>
    <property type="evidence" value="ECO:0007669"/>
    <property type="project" value="TreeGrafter"/>
</dbReference>
<dbReference type="Gene3D" id="3.90.550.10">
    <property type="entry name" value="Spore Coat Polysaccharide Biosynthesis Protein SpsA, Chain A"/>
    <property type="match status" value="1"/>
</dbReference>
<dbReference type="InterPro" id="IPR029044">
    <property type="entry name" value="Nucleotide-diphossugar_trans"/>
</dbReference>
<dbReference type="Pfam" id="PF00535">
    <property type="entry name" value="Glycos_transf_2"/>
    <property type="match status" value="1"/>
</dbReference>
<accession>A0A8H3IYR8</accession>
<evidence type="ECO:0000313" key="18">
    <source>
        <dbReference type="Proteomes" id="UP000664534"/>
    </source>
</evidence>
<proteinExistence type="inferred from homology"/>
<dbReference type="PANTHER" id="PTHR43398">
    <property type="entry name" value="DOLICHOL-PHOSPHATE MANNOSYLTRANSFERASE SUBUNIT 1"/>
    <property type="match status" value="1"/>
</dbReference>
<dbReference type="FunFam" id="3.90.550.10:FF:000036">
    <property type="entry name" value="Dolichol-phosphate mannosyltransferase subunit 1"/>
    <property type="match status" value="1"/>
</dbReference>
<keyword evidence="12" id="KW-0460">Magnesium</keyword>
<evidence type="ECO:0000256" key="5">
    <source>
        <dbReference type="ARBA" id="ARBA00004922"/>
    </source>
</evidence>
<keyword evidence="8" id="KW-0328">Glycosyltransferase</keyword>
<feature type="transmembrane region" description="Helical" evidence="15">
    <location>
        <begin position="299"/>
        <end position="316"/>
    </location>
</feature>
<dbReference type="GO" id="GO:0035269">
    <property type="term" value="P:protein O-linked glycosylation via mannose"/>
    <property type="evidence" value="ECO:0007669"/>
    <property type="project" value="TreeGrafter"/>
</dbReference>
<evidence type="ECO:0000256" key="7">
    <source>
        <dbReference type="ARBA" id="ARBA00012704"/>
    </source>
</evidence>
<evidence type="ECO:0000256" key="6">
    <source>
        <dbReference type="ARBA" id="ARBA00006739"/>
    </source>
</evidence>
<feature type="transmembrane region" description="Helical" evidence="15">
    <location>
        <begin position="396"/>
        <end position="416"/>
    </location>
</feature>
<evidence type="ECO:0000256" key="9">
    <source>
        <dbReference type="ARBA" id="ARBA00022679"/>
    </source>
</evidence>
<dbReference type="SUPFAM" id="SSF53448">
    <property type="entry name" value="Nucleotide-diphospho-sugar transferases"/>
    <property type="match status" value="1"/>
</dbReference>
<evidence type="ECO:0000256" key="8">
    <source>
        <dbReference type="ARBA" id="ARBA00022676"/>
    </source>
</evidence>
<keyword evidence="15" id="KW-0812">Transmembrane</keyword>
<keyword evidence="15" id="KW-1133">Transmembrane helix</keyword>
<dbReference type="PANTHER" id="PTHR43398:SF1">
    <property type="entry name" value="DOLICHOL-PHOSPHATE MANNOSYLTRANSFERASE SUBUNIT 1"/>
    <property type="match status" value="1"/>
</dbReference>
<organism evidence="17 18">
    <name type="scientific">Imshaugia aleurites</name>
    <dbReference type="NCBI Taxonomy" id="172621"/>
    <lineage>
        <taxon>Eukaryota</taxon>
        <taxon>Fungi</taxon>
        <taxon>Dikarya</taxon>
        <taxon>Ascomycota</taxon>
        <taxon>Pezizomycotina</taxon>
        <taxon>Lecanoromycetes</taxon>
        <taxon>OSLEUM clade</taxon>
        <taxon>Lecanoromycetidae</taxon>
        <taxon>Lecanorales</taxon>
        <taxon>Lecanorineae</taxon>
        <taxon>Parmeliaceae</taxon>
        <taxon>Imshaugia</taxon>
    </lineage>
</organism>
<dbReference type="Proteomes" id="UP000664534">
    <property type="component" value="Unassembled WGS sequence"/>
</dbReference>
<comment type="cofactor">
    <cofactor evidence="2">
        <name>Mn(2+)</name>
        <dbReference type="ChEBI" id="CHEBI:29035"/>
    </cofactor>
</comment>
<comment type="similarity">
    <text evidence="6">Belongs to the glycosyltransferase 2 family.</text>
</comment>
<dbReference type="CDD" id="cd06442">
    <property type="entry name" value="DPM1_like"/>
    <property type="match status" value="1"/>
</dbReference>
<dbReference type="GO" id="GO:0006488">
    <property type="term" value="P:dolichol-linked oligosaccharide biosynthetic process"/>
    <property type="evidence" value="ECO:0007669"/>
    <property type="project" value="TreeGrafter"/>
</dbReference>
<comment type="subcellular location">
    <subcellularLocation>
        <location evidence="4">Endoplasmic reticulum</location>
    </subcellularLocation>
</comment>
<feature type="transmembrane region" description="Helical" evidence="15">
    <location>
        <begin position="168"/>
        <end position="192"/>
    </location>
</feature>
<keyword evidence="13" id="KW-0464">Manganese</keyword>
<evidence type="ECO:0000256" key="13">
    <source>
        <dbReference type="ARBA" id="ARBA00023211"/>
    </source>
</evidence>
<evidence type="ECO:0000256" key="14">
    <source>
        <dbReference type="SAM" id="MobiDB-lite"/>
    </source>
</evidence>
<gene>
    <name evidence="17" type="ORF">IMSHALPRED_009829</name>
</gene>
<keyword evidence="10" id="KW-0479">Metal-binding</keyword>
<evidence type="ECO:0000256" key="3">
    <source>
        <dbReference type="ARBA" id="ARBA00001946"/>
    </source>
</evidence>
<reference evidence="17" key="1">
    <citation type="submission" date="2021-03" db="EMBL/GenBank/DDBJ databases">
        <authorList>
            <person name="Tagirdzhanova G."/>
        </authorList>
    </citation>
    <scope>NUCLEOTIDE SEQUENCE</scope>
</reference>
<keyword evidence="9" id="KW-0808">Transferase</keyword>
<evidence type="ECO:0000256" key="2">
    <source>
        <dbReference type="ARBA" id="ARBA00001936"/>
    </source>
</evidence>
<dbReference type="OrthoDB" id="2603at2759"/>
<keyword evidence="18" id="KW-1185">Reference proteome</keyword>
<evidence type="ECO:0000256" key="4">
    <source>
        <dbReference type="ARBA" id="ARBA00004240"/>
    </source>
</evidence>